<sequence>MIERKAPRPLHHPWESSTTAIKSHPLISRTYDSIIFYRWTSPDGVYERGRIMARLVAEMMEKNRRQVWLDQWEMNKNTTPDQVVRQISDIFLRVPKVIILAAPGDWDRFTNADDIHRWEWELSLQSDKKIWILRYGIPETTQTPSKEQLAADLRDHSPRLADLVMKGNIQVRVLTMDNLNSVLSELA</sequence>
<accession>A0A5N6TAU6</accession>
<gene>
    <name evidence="1" type="ORF">BDV38DRAFT_67189</name>
</gene>
<organism evidence="1 2">
    <name type="scientific">Aspergillus pseudotamarii</name>
    <dbReference type="NCBI Taxonomy" id="132259"/>
    <lineage>
        <taxon>Eukaryota</taxon>
        <taxon>Fungi</taxon>
        <taxon>Dikarya</taxon>
        <taxon>Ascomycota</taxon>
        <taxon>Pezizomycotina</taxon>
        <taxon>Eurotiomycetes</taxon>
        <taxon>Eurotiomycetidae</taxon>
        <taxon>Eurotiales</taxon>
        <taxon>Aspergillaceae</taxon>
        <taxon>Aspergillus</taxon>
        <taxon>Aspergillus subgen. Circumdati</taxon>
    </lineage>
</organism>
<name>A0A5N6TAU6_ASPPS</name>
<dbReference type="AlphaFoldDB" id="A0A5N6TAU6"/>
<dbReference type="GeneID" id="43647956"/>
<evidence type="ECO:0008006" key="3">
    <source>
        <dbReference type="Google" id="ProtNLM"/>
    </source>
</evidence>
<protein>
    <recommendedName>
        <fullName evidence="3">TIR domain-containing protein</fullName>
    </recommendedName>
</protein>
<dbReference type="OrthoDB" id="4396798at2759"/>
<reference evidence="1 2" key="1">
    <citation type="submission" date="2019-04" db="EMBL/GenBank/DDBJ databases">
        <title>Friends and foes A comparative genomics study of 23 Aspergillus species from section Flavi.</title>
        <authorList>
            <consortium name="DOE Joint Genome Institute"/>
            <person name="Kjaerbolling I."/>
            <person name="Vesth T."/>
            <person name="Frisvad J.C."/>
            <person name="Nybo J.L."/>
            <person name="Theobald S."/>
            <person name="Kildgaard S."/>
            <person name="Isbrandt T."/>
            <person name="Kuo A."/>
            <person name="Sato A."/>
            <person name="Lyhne E.K."/>
            <person name="Kogle M.E."/>
            <person name="Wiebenga A."/>
            <person name="Kun R.S."/>
            <person name="Lubbers R.J."/>
            <person name="Makela M.R."/>
            <person name="Barry K."/>
            <person name="Chovatia M."/>
            <person name="Clum A."/>
            <person name="Daum C."/>
            <person name="Haridas S."/>
            <person name="He G."/>
            <person name="LaButti K."/>
            <person name="Lipzen A."/>
            <person name="Mondo S."/>
            <person name="Riley R."/>
            <person name="Salamov A."/>
            <person name="Simmons B.A."/>
            <person name="Magnuson J.K."/>
            <person name="Henrissat B."/>
            <person name="Mortensen U.H."/>
            <person name="Larsen T.O."/>
            <person name="Devries R.P."/>
            <person name="Grigoriev I.V."/>
            <person name="Machida M."/>
            <person name="Baker S.E."/>
            <person name="Andersen M.R."/>
        </authorList>
    </citation>
    <scope>NUCLEOTIDE SEQUENCE [LARGE SCALE GENOMIC DNA]</scope>
    <source>
        <strain evidence="1 2">CBS 117625</strain>
    </source>
</reference>
<evidence type="ECO:0000313" key="1">
    <source>
        <dbReference type="EMBL" id="KAE8143432.1"/>
    </source>
</evidence>
<dbReference type="RefSeq" id="XP_031919495.1">
    <property type="nucleotide sequence ID" value="XM_032063746.1"/>
</dbReference>
<dbReference type="Proteomes" id="UP000325672">
    <property type="component" value="Unassembled WGS sequence"/>
</dbReference>
<dbReference type="EMBL" id="ML743552">
    <property type="protein sequence ID" value="KAE8143432.1"/>
    <property type="molecule type" value="Genomic_DNA"/>
</dbReference>
<evidence type="ECO:0000313" key="2">
    <source>
        <dbReference type="Proteomes" id="UP000325672"/>
    </source>
</evidence>
<keyword evidence="2" id="KW-1185">Reference proteome</keyword>
<proteinExistence type="predicted"/>